<proteinExistence type="predicted"/>
<sequence>MLMARLKARVGTCLLVVVVLGVVATKPEAVGDDWNRFRGPNGSGVIEATGLPLDFGPETNVVWKTTVAPGFSSPVISGDRLLLTAFENDQLITTSLDRQSGRILWRQAVERTRVDRPDSRNHSAAASAAVDAVGNVYVFFGEFGLIAYDREGVEQWRHPLGPFDNIYGMGASPIVADNLVLLACDQQNGSFLLAVDADTGEVRWKVDRPEAKSGHSSPVLYDPPDGPLQVLMAGSFLLTAYDVATGEKRWWVGGLPFEMKSTPVMDGDTLYVHGFSTPLNQPGRQVEVDSWEDTIAVHDANGDSLITPDEFPQGRTRGFFSFVDLDGDGQLDEDSWNYYRAAMMSLNGMVAIRLGGSGDMTEENVVWRYHRSVPQLPSPLLYQGVLYMINDGGIATSFRPSTGEVIERGRIRGAVDSYYASPVAADGKIFFVSEMGKVAVVRPGGGFEVLALNDLGSPTYATPAIADGRIYIRTEETLWAFGED</sequence>
<dbReference type="SMART" id="SM00564">
    <property type="entry name" value="PQQ"/>
    <property type="match status" value="4"/>
</dbReference>
<feature type="domain" description="Pyrrolo-quinoline quinone repeat" evidence="1">
    <location>
        <begin position="364"/>
        <end position="481"/>
    </location>
</feature>
<gene>
    <name evidence="2" type="ORF">METZ01_LOCUS6646</name>
</gene>
<dbReference type="SUPFAM" id="SSF50998">
    <property type="entry name" value="Quinoprotein alcohol dehydrogenase-like"/>
    <property type="match status" value="1"/>
</dbReference>
<dbReference type="AlphaFoldDB" id="A0A381NGS4"/>
<dbReference type="InterPro" id="IPR018391">
    <property type="entry name" value="PQQ_b-propeller_rpt"/>
</dbReference>
<dbReference type="PANTHER" id="PTHR34512:SF30">
    <property type="entry name" value="OUTER MEMBRANE PROTEIN ASSEMBLY FACTOR BAMB"/>
    <property type="match status" value="1"/>
</dbReference>
<dbReference type="Pfam" id="PF13360">
    <property type="entry name" value="PQQ_2"/>
    <property type="match status" value="2"/>
</dbReference>
<evidence type="ECO:0000313" key="2">
    <source>
        <dbReference type="EMBL" id="SUZ53792.1"/>
    </source>
</evidence>
<feature type="domain" description="Pyrrolo-quinoline quinone repeat" evidence="1">
    <location>
        <begin position="61"/>
        <end position="207"/>
    </location>
</feature>
<reference evidence="2" key="1">
    <citation type="submission" date="2018-05" db="EMBL/GenBank/DDBJ databases">
        <authorList>
            <person name="Lanie J.A."/>
            <person name="Ng W.-L."/>
            <person name="Kazmierczak K.M."/>
            <person name="Andrzejewski T.M."/>
            <person name="Davidsen T.M."/>
            <person name="Wayne K.J."/>
            <person name="Tettelin H."/>
            <person name="Glass J.I."/>
            <person name="Rusch D."/>
            <person name="Podicherti R."/>
            <person name="Tsui H.-C.T."/>
            <person name="Winkler M.E."/>
        </authorList>
    </citation>
    <scope>NUCLEOTIDE SEQUENCE</scope>
</reference>
<organism evidence="2">
    <name type="scientific">marine metagenome</name>
    <dbReference type="NCBI Taxonomy" id="408172"/>
    <lineage>
        <taxon>unclassified sequences</taxon>
        <taxon>metagenomes</taxon>
        <taxon>ecological metagenomes</taxon>
    </lineage>
</organism>
<dbReference type="InterPro" id="IPR011992">
    <property type="entry name" value="EF-hand-dom_pair"/>
</dbReference>
<evidence type="ECO:0000259" key="1">
    <source>
        <dbReference type="Pfam" id="PF13360"/>
    </source>
</evidence>
<protein>
    <recommendedName>
        <fullName evidence="1">Pyrrolo-quinoline quinone repeat domain-containing protein</fullName>
    </recommendedName>
</protein>
<dbReference type="InterPro" id="IPR002372">
    <property type="entry name" value="PQQ_rpt_dom"/>
</dbReference>
<dbReference type="SUPFAM" id="SSF47473">
    <property type="entry name" value="EF-hand"/>
    <property type="match status" value="1"/>
</dbReference>
<name>A0A381NGS4_9ZZZZ</name>
<dbReference type="InterPro" id="IPR011047">
    <property type="entry name" value="Quinoprotein_ADH-like_sf"/>
</dbReference>
<accession>A0A381NGS4</accession>
<dbReference type="InterPro" id="IPR015943">
    <property type="entry name" value="WD40/YVTN_repeat-like_dom_sf"/>
</dbReference>
<dbReference type="EMBL" id="UINC01000349">
    <property type="protein sequence ID" value="SUZ53792.1"/>
    <property type="molecule type" value="Genomic_DNA"/>
</dbReference>
<dbReference type="PANTHER" id="PTHR34512">
    <property type="entry name" value="CELL SURFACE PROTEIN"/>
    <property type="match status" value="1"/>
</dbReference>
<dbReference type="Gene3D" id="2.130.10.10">
    <property type="entry name" value="YVTN repeat-like/Quinoprotein amine dehydrogenase"/>
    <property type="match status" value="2"/>
</dbReference>